<dbReference type="InterPro" id="IPR034660">
    <property type="entry name" value="DinB/YfiT-like"/>
</dbReference>
<dbReference type="EMBL" id="JAVLVU010000001">
    <property type="protein sequence ID" value="MDT3404043.1"/>
    <property type="molecule type" value="Genomic_DNA"/>
</dbReference>
<dbReference type="SUPFAM" id="SSF109854">
    <property type="entry name" value="DinB/YfiT-like putative metalloenzymes"/>
    <property type="match status" value="1"/>
</dbReference>
<keyword evidence="2" id="KW-0479">Metal-binding</keyword>
<organism evidence="3 4">
    <name type="scientific">Mucilaginibacter terrae</name>
    <dbReference type="NCBI Taxonomy" id="1955052"/>
    <lineage>
        <taxon>Bacteria</taxon>
        <taxon>Pseudomonadati</taxon>
        <taxon>Bacteroidota</taxon>
        <taxon>Sphingobacteriia</taxon>
        <taxon>Sphingobacteriales</taxon>
        <taxon>Sphingobacteriaceae</taxon>
        <taxon>Mucilaginibacter</taxon>
    </lineage>
</organism>
<keyword evidence="4" id="KW-1185">Reference proteome</keyword>
<dbReference type="Gene3D" id="1.20.120.450">
    <property type="entry name" value="dinb family like domain"/>
    <property type="match status" value="1"/>
</dbReference>
<comment type="similarity">
    <text evidence="1">Belongs to the DinB family.</text>
</comment>
<name>A0ABU3GWA1_9SPHI</name>
<proteinExistence type="inferred from homology"/>
<evidence type="ECO:0000256" key="1">
    <source>
        <dbReference type="ARBA" id="ARBA00008635"/>
    </source>
</evidence>
<evidence type="ECO:0000313" key="4">
    <source>
        <dbReference type="Proteomes" id="UP001258315"/>
    </source>
</evidence>
<dbReference type="InterPro" id="IPR007837">
    <property type="entry name" value="DinB"/>
</dbReference>
<dbReference type="PANTHER" id="PTHR37302:SF3">
    <property type="entry name" value="DAMAGE-INDUCIBLE PROTEIN DINB"/>
    <property type="match status" value="1"/>
</dbReference>
<dbReference type="Pfam" id="PF05163">
    <property type="entry name" value="DinB"/>
    <property type="match status" value="1"/>
</dbReference>
<comment type="caution">
    <text evidence="3">The sequence shown here is derived from an EMBL/GenBank/DDBJ whole genome shotgun (WGS) entry which is preliminary data.</text>
</comment>
<sequence>MENAALLYQQYEMIRGSRGVVLQFAETNLPGQLHTPVPAFVDKSIAYLWVHNANVYLHWMANFTMKLNMPYADEKDYPDLQSIRNFYIQVDQLVISFINTYENRLTETINGITASGKQAQSTPLQIFTHVATHEFHHKGQILSMFRLLGHIPPDTDVIRF</sequence>
<reference evidence="4" key="1">
    <citation type="submission" date="2023-07" db="EMBL/GenBank/DDBJ databases">
        <title>Functional and genomic diversity of the sorghum phyllosphere microbiome.</title>
        <authorList>
            <person name="Shade A."/>
        </authorList>
    </citation>
    <scope>NUCLEOTIDE SEQUENCE [LARGE SCALE GENOMIC DNA]</scope>
    <source>
        <strain evidence="4">SORGH_AS_0422</strain>
    </source>
</reference>
<accession>A0ABU3GWA1</accession>
<dbReference type="Proteomes" id="UP001258315">
    <property type="component" value="Unassembled WGS sequence"/>
</dbReference>
<evidence type="ECO:0000256" key="2">
    <source>
        <dbReference type="ARBA" id="ARBA00022723"/>
    </source>
</evidence>
<evidence type="ECO:0000313" key="3">
    <source>
        <dbReference type="EMBL" id="MDT3404043.1"/>
    </source>
</evidence>
<protein>
    <submittedName>
        <fullName evidence="3">Damage-inducible protein DinB</fullName>
    </submittedName>
</protein>
<dbReference type="PANTHER" id="PTHR37302">
    <property type="entry name" value="SLR1116 PROTEIN"/>
    <property type="match status" value="1"/>
</dbReference>
<dbReference type="RefSeq" id="WP_311951383.1">
    <property type="nucleotide sequence ID" value="NZ_JAVLVU010000001.1"/>
</dbReference>
<gene>
    <name evidence="3" type="ORF">QE417_003115</name>
</gene>